<dbReference type="KEGG" id="sfk:KY5_6457c"/>
<dbReference type="InterPro" id="IPR046295">
    <property type="entry name" value="DUF6332"/>
</dbReference>
<gene>
    <name evidence="2" type="ORF">KY5_6457c</name>
</gene>
<evidence type="ECO:0000313" key="2">
    <source>
        <dbReference type="EMBL" id="ATL31475.1"/>
    </source>
</evidence>
<sequence>MTTETVFALCSAALYAAAAFLLFVLPVLYGWVSGSAKSGCITAAGVAAAAAFVARTVEVLWRFGQRAPEADQRSARSR</sequence>
<keyword evidence="3" id="KW-1185">Reference proteome</keyword>
<evidence type="ECO:0000256" key="1">
    <source>
        <dbReference type="SAM" id="Phobius"/>
    </source>
</evidence>
<evidence type="ECO:0000313" key="3">
    <source>
        <dbReference type="Proteomes" id="UP000221011"/>
    </source>
</evidence>
<reference evidence="2 3" key="1">
    <citation type="submission" date="2017-08" db="EMBL/GenBank/DDBJ databases">
        <title>Complete Genome Sequence of Streptomyces formicae KY5, the formicamycin producer.</title>
        <authorList>
            <person name="Holmes N.A."/>
            <person name="Devine R."/>
            <person name="Qin Z."/>
            <person name="Seipke R.F."/>
            <person name="Wilkinson B."/>
            <person name="Hutchings M.I."/>
        </authorList>
    </citation>
    <scope>NUCLEOTIDE SEQUENCE [LARGE SCALE GENOMIC DNA]</scope>
    <source>
        <strain evidence="2 3">KY5</strain>
    </source>
</reference>
<dbReference type="Pfam" id="PF19857">
    <property type="entry name" value="DUF6332"/>
    <property type="match status" value="1"/>
</dbReference>
<dbReference type="AlphaFoldDB" id="A0A291QJ51"/>
<keyword evidence="1" id="KW-1133">Transmembrane helix</keyword>
<dbReference type="RefSeq" id="WP_234362971.1">
    <property type="nucleotide sequence ID" value="NZ_CP022685.1"/>
</dbReference>
<keyword evidence="1" id="KW-0812">Transmembrane</keyword>
<protein>
    <submittedName>
        <fullName evidence="2">Uncharacterized protein</fullName>
    </submittedName>
</protein>
<accession>A0A291QJ51</accession>
<name>A0A291QJ51_9ACTN</name>
<dbReference type="Proteomes" id="UP000221011">
    <property type="component" value="Chromosome"/>
</dbReference>
<organism evidence="2 3">
    <name type="scientific">Streptomyces formicae</name>
    <dbReference type="NCBI Taxonomy" id="1616117"/>
    <lineage>
        <taxon>Bacteria</taxon>
        <taxon>Bacillati</taxon>
        <taxon>Actinomycetota</taxon>
        <taxon>Actinomycetes</taxon>
        <taxon>Kitasatosporales</taxon>
        <taxon>Streptomycetaceae</taxon>
        <taxon>Streptomyces</taxon>
    </lineage>
</organism>
<proteinExistence type="predicted"/>
<keyword evidence="1" id="KW-0472">Membrane</keyword>
<dbReference type="EMBL" id="CP022685">
    <property type="protein sequence ID" value="ATL31475.1"/>
    <property type="molecule type" value="Genomic_DNA"/>
</dbReference>
<feature type="transmembrane region" description="Helical" evidence="1">
    <location>
        <begin position="6"/>
        <end position="29"/>
    </location>
</feature>